<organism evidence="2 3">
    <name type="scientific">Vigna mungo</name>
    <name type="common">Black gram</name>
    <name type="synonym">Phaseolus mungo</name>
    <dbReference type="NCBI Taxonomy" id="3915"/>
    <lineage>
        <taxon>Eukaryota</taxon>
        <taxon>Viridiplantae</taxon>
        <taxon>Streptophyta</taxon>
        <taxon>Embryophyta</taxon>
        <taxon>Tracheophyta</taxon>
        <taxon>Spermatophyta</taxon>
        <taxon>Magnoliopsida</taxon>
        <taxon>eudicotyledons</taxon>
        <taxon>Gunneridae</taxon>
        <taxon>Pentapetalae</taxon>
        <taxon>rosids</taxon>
        <taxon>fabids</taxon>
        <taxon>Fabales</taxon>
        <taxon>Fabaceae</taxon>
        <taxon>Papilionoideae</taxon>
        <taxon>50 kb inversion clade</taxon>
        <taxon>NPAAA clade</taxon>
        <taxon>indigoferoid/millettioid clade</taxon>
        <taxon>Phaseoleae</taxon>
        <taxon>Vigna</taxon>
    </lineage>
</organism>
<evidence type="ECO:0000313" key="3">
    <source>
        <dbReference type="Proteomes" id="UP001374535"/>
    </source>
</evidence>
<gene>
    <name evidence="2" type="ORF">V8G54_018906</name>
</gene>
<name>A0AAQ3NAP0_VIGMU</name>
<protein>
    <submittedName>
        <fullName evidence="2">Uncharacterized protein</fullName>
    </submittedName>
</protein>
<evidence type="ECO:0000256" key="1">
    <source>
        <dbReference type="SAM" id="MobiDB-lite"/>
    </source>
</evidence>
<feature type="compositionally biased region" description="Acidic residues" evidence="1">
    <location>
        <begin position="45"/>
        <end position="60"/>
    </location>
</feature>
<dbReference type="AlphaFoldDB" id="A0AAQ3NAP0"/>
<dbReference type="EMBL" id="CP144695">
    <property type="protein sequence ID" value="WVZ05560.1"/>
    <property type="molecule type" value="Genomic_DNA"/>
</dbReference>
<evidence type="ECO:0000313" key="2">
    <source>
        <dbReference type="EMBL" id="WVZ05560.1"/>
    </source>
</evidence>
<reference evidence="2 3" key="1">
    <citation type="journal article" date="2023" name="Life. Sci Alliance">
        <title>Evolutionary insights into 3D genome organization and epigenetic landscape of Vigna mungo.</title>
        <authorList>
            <person name="Junaid A."/>
            <person name="Singh B."/>
            <person name="Bhatia S."/>
        </authorList>
    </citation>
    <scope>NUCLEOTIDE SEQUENCE [LARGE SCALE GENOMIC DNA]</scope>
    <source>
        <strain evidence="2">Urdbean</strain>
    </source>
</reference>
<feature type="non-terminal residue" evidence="2">
    <location>
        <position position="1"/>
    </location>
</feature>
<keyword evidence="3" id="KW-1185">Reference proteome</keyword>
<feature type="region of interest" description="Disordered" evidence="1">
    <location>
        <begin position="41"/>
        <end position="61"/>
    </location>
</feature>
<accession>A0AAQ3NAP0</accession>
<dbReference type="Proteomes" id="UP001374535">
    <property type="component" value="Chromosome 6"/>
</dbReference>
<sequence length="126" mass="14330">IEGSRCLNRGILKHSFWKQDWKFCSPSDGFILQGNTYVHRNDVGNPEEEDEDQEMDDVQDEAGPSTLASVNHFYSLKSLSRQLFDMSLLQASRHEEVCSLLRGLNGRIHSLEGLVQPLDVDYSDES</sequence>
<proteinExistence type="predicted"/>